<dbReference type="Gene3D" id="1.10.10.10">
    <property type="entry name" value="Winged helix-like DNA-binding domain superfamily/Winged helix DNA-binding domain"/>
    <property type="match status" value="1"/>
</dbReference>
<comment type="caution">
    <text evidence="3">The sequence shown here is derived from an EMBL/GenBank/DDBJ whole genome shotgun (WGS) entry which is preliminary data.</text>
</comment>
<evidence type="ECO:0000313" key="4">
    <source>
        <dbReference type="Proteomes" id="UP000023067"/>
    </source>
</evidence>
<evidence type="ECO:0000259" key="2">
    <source>
        <dbReference type="PROSITE" id="PS50943"/>
    </source>
</evidence>
<dbReference type="AlphaFoldDB" id="Z9JYH6"/>
<organism evidence="3 4">
    <name type="scientific">Brachybacterium phenoliresistens</name>
    <dbReference type="NCBI Taxonomy" id="396014"/>
    <lineage>
        <taxon>Bacteria</taxon>
        <taxon>Bacillati</taxon>
        <taxon>Actinomycetota</taxon>
        <taxon>Actinomycetes</taxon>
        <taxon>Micrococcales</taxon>
        <taxon>Dermabacteraceae</taxon>
        <taxon>Brachybacterium</taxon>
    </lineage>
</organism>
<reference evidence="3 4" key="1">
    <citation type="submission" date="2014-02" db="EMBL/GenBank/DDBJ databases">
        <title>Genome sequence of Brachybacterium phenoliresistens strain W13A50.</title>
        <authorList>
            <person name="Wang X."/>
        </authorList>
    </citation>
    <scope>NUCLEOTIDE SEQUENCE [LARGE SCALE GENOMIC DNA]</scope>
    <source>
        <strain evidence="3 4">W13A50</strain>
    </source>
</reference>
<feature type="region of interest" description="Disordered" evidence="1">
    <location>
        <begin position="94"/>
        <end position="113"/>
    </location>
</feature>
<evidence type="ECO:0000256" key="1">
    <source>
        <dbReference type="SAM" id="MobiDB-lite"/>
    </source>
</evidence>
<dbReference type="eggNOG" id="COG1846">
    <property type="taxonomic scope" value="Bacteria"/>
</dbReference>
<evidence type="ECO:0000313" key="3">
    <source>
        <dbReference type="EMBL" id="EWS82852.1"/>
    </source>
</evidence>
<name>Z9JYH6_9MICO</name>
<sequence length="247" mass="25662">MFVLCFDLHGRGRTAVARSRAHGGAPDRVPELLEALAPAGLRRPAERAVGDQAVAVAERAEEALALLRIGCELGDWAMGLGIGAAEEPAARAEASAAHAGAAPGPADSLGATAPSRGVLTSVREVRGPALHAALDALDSARRSAGVPLSVRAADPRHEETARDAEAVLRLVGRLIGERGPGQRRAVAAARERPGARQSELAEQLGVRQQTVSRALRTAGWHEETAARPLAERLLAMIDLTSGRAAGR</sequence>
<dbReference type="PATRIC" id="fig|396014.3.peg.487"/>
<dbReference type="InterPro" id="IPR001387">
    <property type="entry name" value="Cro/C1-type_HTH"/>
</dbReference>
<gene>
    <name evidence="3" type="ORF">BF93_07475</name>
</gene>
<dbReference type="HOGENOM" id="CLU_077332_1_1_11"/>
<dbReference type="EMBL" id="JDYK01000002">
    <property type="protein sequence ID" value="EWS82852.1"/>
    <property type="molecule type" value="Genomic_DNA"/>
</dbReference>
<proteinExistence type="predicted"/>
<dbReference type="STRING" id="396014.BF93_07475"/>
<dbReference type="InterPro" id="IPR036388">
    <property type="entry name" value="WH-like_DNA-bd_sf"/>
</dbReference>
<dbReference type="RefSeq" id="WP_038370303.1">
    <property type="nucleotide sequence ID" value="NZ_BAAAOW010000001.1"/>
</dbReference>
<keyword evidence="4" id="KW-1185">Reference proteome</keyword>
<dbReference type="PROSITE" id="PS50943">
    <property type="entry name" value="HTH_CROC1"/>
    <property type="match status" value="1"/>
</dbReference>
<dbReference type="Proteomes" id="UP000023067">
    <property type="component" value="Unassembled WGS sequence"/>
</dbReference>
<protein>
    <submittedName>
        <fullName evidence="3">MarR family transcriptional regulator</fullName>
    </submittedName>
</protein>
<feature type="compositionally biased region" description="Low complexity" evidence="1">
    <location>
        <begin position="94"/>
        <end position="106"/>
    </location>
</feature>
<accession>Z9JYH6</accession>
<feature type="domain" description="HTH cro/C1-type" evidence="2">
    <location>
        <begin position="186"/>
        <end position="213"/>
    </location>
</feature>